<organism evidence="3 4">
    <name type="scientific">Salmo trutta</name>
    <name type="common">Brown trout</name>
    <dbReference type="NCBI Taxonomy" id="8032"/>
    <lineage>
        <taxon>Eukaryota</taxon>
        <taxon>Metazoa</taxon>
        <taxon>Chordata</taxon>
        <taxon>Craniata</taxon>
        <taxon>Vertebrata</taxon>
        <taxon>Euteleostomi</taxon>
        <taxon>Actinopterygii</taxon>
        <taxon>Neopterygii</taxon>
        <taxon>Teleostei</taxon>
        <taxon>Protacanthopterygii</taxon>
        <taxon>Salmoniformes</taxon>
        <taxon>Salmonidae</taxon>
        <taxon>Salmoninae</taxon>
        <taxon>Salmo</taxon>
    </lineage>
</organism>
<dbReference type="RefSeq" id="XP_029619304.1">
    <property type="nucleotide sequence ID" value="XM_029763444.1"/>
</dbReference>
<feature type="compositionally biased region" description="Basic and acidic residues" evidence="2">
    <location>
        <begin position="496"/>
        <end position="510"/>
    </location>
</feature>
<reference evidence="3" key="2">
    <citation type="submission" date="2025-09" db="UniProtKB">
        <authorList>
            <consortium name="Ensembl"/>
        </authorList>
    </citation>
    <scope>IDENTIFICATION</scope>
</reference>
<feature type="region of interest" description="Disordered" evidence="2">
    <location>
        <begin position="47"/>
        <end position="68"/>
    </location>
</feature>
<feature type="coiled-coil region" evidence="1">
    <location>
        <begin position="310"/>
        <end position="397"/>
    </location>
</feature>
<dbReference type="InterPro" id="IPR043247">
    <property type="entry name" value="CCDC183"/>
</dbReference>
<dbReference type="KEGG" id="stru:115200400"/>
<keyword evidence="1" id="KW-0175">Coiled coil</keyword>
<dbReference type="AlphaFoldDB" id="A0A673X4T7"/>
<dbReference type="PANTHER" id="PTHR47115">
    <property type="entry name" value="COILED-COIL DOMAIN-CONTAINING PROTEIN 183"/>
    <property type="match status" value="1"/>
</dbReference>
<dbReference type="OMA" id="RRGAHEW"/>
<feature type="region of interest" description="Disordered" evidence="2">
    <location>
        <begin position="222"/>
        <end position="262"/>
    </location>
</feature>
<evidence type="ECO:0000313" key="3">
    <source>
        <dbReference type="Ensembl" id="ENSSTUP00000019169.1"/>
    </source>
</evidence>
<evidence type="ECO:0000256" key="2">
    <source>
        <dbReference type="SAM" id="MobiDB-lite"/>
    </source>
</evidence>
<keyword evidence="4" id="KW-1185">Reference proteome</keyword>
<dbReference type="PANTHER" id="PTHR47115:SF1">
    <property type="entry name" value="COILED-COIL DOMAIN-CONTAINING PROTEIN 183"/>
    <property type="match status" value="1"/>
</dbReference>
<evidence type="ECO:0000313" key="4">
    <source>
        <dbReference type="Proteomes" id="UP000472277"/>
    </source>
</evidence>
<name>A0A673X4T7_SALTR</name>
<accession>A0A673X4T7</accession>
<feature type="compositionally biased region" description="Polar residues" evidence="2">
    <location>
        <begin position="483"/>
        <end position="495"/>
    </location>
</feature>
<reference evidence="3" key="1">
    <citation type="submission" date="2025-08" db="UniProtKB">
        <authorList>
            <consortium name="Ensembl"/>
        </authorList>
    </citation>
    <scope>IDENTIFICATION</scope>
</reference>
<protein>
    <recommendedName>
        <fullName evidence="5">Coiled-coil domain-containing protein 183</fullName>
    </recommendedName>
</protein>
<dbReference type="GeneID" id="115200400"/>
<dbReference type="Proteomes" id="UP000472277">
    <property type="component" value="Chromosome 9"/>
</dbReference>
<evidence type="ECO:0008006" key="5">
    <source>
        <dbReference type="Google" id="ProtNLM"/>
    </source>
</evidence>
<dbReference type="GeneTree" id="ENSGT00940000153116"/>
<dbReference type="OrthoDB" id="10255247at2759"/>
<feature type="region of interest" description="Disordered" evidence="2">
    <location>
        <begin position="479"/>
        <end position="532"/>
    </location>
</feature>
<dbReference type="Ensembl" id="ENSSTUT00000020165.1">
    <property type="protein sequence ID" value="ENSSTUP00000019169.1"/>
    <property type="gene ID" value="ENSSTUG00000008577.1"/>
</dbReference>
<sequence length="532" mass="61336">MSCSKIQGSMQSADTEQPRLLTLQEQRLRIQQLERQTQAEYSAAKEILENDQKAPRGGRTLSRSLPKPGLSMESIVEREKRRRCTLIEQHNGLQCSVRGKGSQLLEMEQAMKALELDSNTDGDEQHYDQRVRELENSLEKMTIKITEAERIQKTYLQVCDHLHREVREMPMALDQLQNSVVSGQTELGKVAHISHTAVAAVDCTKLVQMERQLMVERRMMEKELSERRGVKEKEVEGRLEREREGERRSSKGAQKLKEQVRRGTIREGLAEETAHIRAQQTIPVSSTPQSIVKLVEDIDALREALSCTDLQELETRLVSQKAIREQLHNQMTQCEELVRQSMETLAALELQYAQLKFSVGPSSDRFERLKEEMQVELEQEEERCSHWEDKLEKAQSVLHAVEKGVNNLFFRMSCVQVKDSPRELGGLDAIEKLREIGARLPTLQTTASEKTEENTADHEKVWSFLEQSTMMEPRNYKRASSPVYDSTSEDTFQFRSQEEDCSMSREEIKRRSIQLIEVHQPKKKAQRSTTKS</sequence>
<evidence type="ECO:0000256" key="1">
    <source>
        <dbReference type="SAM" id="Coils"/>
    </source>
</evidence>
<proteinExistence type="predicted"/>
<gene>
    <name evidence="3" type="primary">ccdc183</name>
</gene>
<dbReference type="InParanoid" id="A0A673X4T7"/>
<feature type="coiled-coil region" evidence="1">
    <location>
        <begin position="124"/>
        <end position="151"/>
    </location>
</feature>